<dbReference type="GO" id="GO:0001682">
    <property type="term" value="P:tRNA 5'-leader removal"/>
    <property type="evidence" value="ECO:0007669"/>
    <property type="project" value="UniProtKB-UniRule"/>
</dbReference>
<dbReference type="GO" id="GO:0030677">
    <property type="term" value="C:ribonuclease P complex"/>
    <property type="evidence" value="ECO:0007669"/>
    <property type="project" value="TreeGrafter"/>
</dbReference>
<proteinExistence type="inferred from homology"/>
<evidence type="ECO:0000313" key="10">
    <source>
        <dbReference type="Proteomes" id="UP000199158"/>
    </source>
</evidence>
<dbReference type="AlphaFoldDB" id="A0A1H8CIS5"/>
<keyword evidence="2 7" id="KW-0819">tRNA processing</keyword>
<reference evidence="9 10" key="1">
    <citation type="submission" date="2016-10" db="EMBL/GenBank/DDBJ databases">
        <authorList>
            <person name="de Groot N.N."/>
        </authorList>
    </citation>
    <scope>NUCLEOTIDE SEQUENCE [LARGE SCALE GENOMIC DNA]</scope>
    <source>
        <strain evidence="9 10">CGMCC 1.5070</strain>
    </source>
</reference>
<keyword evidence="4 7" id="KW-0255">Endonuclease</keyword>
<dbReference type="Gene3D" id="3.30.230.10">
    <property type="match status" value="1"/>
</dbReference>
<dbReference type="InterPro" id="IPR020568">
    <property type="entry name" value="Ribosomal_Su5_D2-typ_SF"/>
</dbReference>
<accession>A0A1H8CIS5</accession>
<dbReference type="PROSITE" id="PS00648">
    <property type="entry name" value="RIBONUCLEASE_P"/>
    <property type="match status" value="1"/>
</dbReference>
<dbReference type="Pfam" id="PF00825">
    <property type="entry name" value="Ribonuclease_P"/>
    <property type="match status" value="1"/>
</dbReference>
<evidence type="ECO:0000256" key="5">
    <source>
        <dbReference type="ARBA" id="ARBA00022801"/>
    </source>
</evidence>
<evidence type="ECO:0000256" key="2">
    <source>
        <dbReference type="ARBA" id="ARBA00022694"/>
    </source>
</evidence>
<dbReference type="PANTHER" id="PTHR33992">
    <property type="entry name" value="RIBONUCLEASE P PROTEIN COMPONENT"/>
    <property type="match status" value="1"/>
</dbReference>
<dbReference type="GO" id="GO:0042781">
    <property type="term" value="F:3'-tRNA processing endoribonuclease activity"/>
    <property type="evidence" value="ECO:0007669"/>
    <property type="project" value="TreeGrafter"/>
</dbReference>
<protein>
    <recommendedName>
        <fullName evidence="7 8">Ribonuclease P protein component</fullName>
        <shortName evidence="7">RNase P protein</shortName>
        <shortName evidence="7">RNaseP protein</shortName>
        <ecNumber evidence="7 8">3.1.26.5</ecNumber>
    </recommendedName>
    <alternativeName>
        <fullName evidence="7">Protein C5</fullName>
    </alternativeName>
</protein>
<evidence type="ECO:0000256" key="8">
    <source>
        <dbReference type="NCBIfam" id="TIGR00188"/>
    </source>
</evidence>
<evidence type="ECO:0000256" key="6">
    <source>
        <dbReference type="ARBA" id="ARBA00022884"/>
    </source>
</evidence>
<dbReference type="OrthoDB" id="9810867at2"/>
<dbReference type="Proteomes" id="UP000199158">
    <property type="component" value="Unassembled WGS sequence"/>
</dbReference>
<dbReference type="SUPFAM" id="SSF54211">
    <property type="entry name" value="Ribosomal protein S5 domain 2-like"/>
    <property type="match status" value="1"/>
</dbReference>
<keyword evidence="3 7" id="KW-0540">Nuclease</keyword>
<evidence type="ECO:0000256" key="4">
    <source>
        <dbReference type="ARBA" id="ARBA00022759"/>
    </source>
</evidence>
<evidence type="ECO:0000256" key="7">
    <source>
        <dbReference type="HAMAP-Rule" id="MF_00227"/>
    </source>
</evidence>
<dbReference type="PANTHER" id="PTHR33992:SF1">
    <property type="entry name" value="RIBONUCLEASE P PROTEIN COMPONENT"/>
    <property type="match status" value="1"/>
</dbReference>
<dbReference type="EMBL" id="FOCG01000002">
    <property type="protein sequence ID" value="SEM94886.1"/>
    <property type="molecule type" value="Genomic_DNA"/>
</dbReference>
<comment type="function">
    <text evidence="1 7">RNaseP catalyzes the removal of the 5'-leader sequence from pre-tRNA to produce the mature 5'-terminus. It can also cleave other RNA substrates such as 4.5S RNA. The protein component plays an auxiliary but essential role in vivo by binding to the 5'-leader sequence and broadening the substrate specificity of the ribozyme.</text>
</comment>
<gene>
    <name evidence="7" type="primary">rnpA</name>
    <name evidence="9" type="ORF">SAMN05216180_2155</name>
</gene>
<organism evidence="9 10">
    <name type="scientific">Hydrogenoanaerobacterium saccharovorans</name>
    <dbReference type="NCBI Taxonomy" id="474960"/>
    <lineage>
        <taxon>Bacteria</taxon>
        <taxon>Bacillati</taxon>
        <taxon>Bacillota</taxon>
        <taxon>Clostridia</taxon>
        <taxon>Eubacteriales</taxon>
        <taxon>Oscillospiraceae</taxon>
        <taxon>Hydrogenoanaerobacterium</taxon>
    </lineage>
</organism>
<evidence type="ECO:0000256" key="3">
    <source>
        <dbReference type="ARBA" id="ARBA00022722"/>
    </source>
</evidence>
<dbReference type="STRING" id="474960.SAMN05216180_2155"/>
<sequence length="116" mass="13225">MLYTQPLNHNRDFCRMYSRGKSLAHPLLVTYVMKNKLGYNRLGITASKKIGNAVKRNRARRIIRQAYFQTEKQLGCGYDIVLVARGRTVLAKSTDLLPVFLSHAKKLGFLAQNITI</sequence>
<dbReference type="HAMAP" id="MF_00227">
    <property type="entry name" value="RNase_P"/>
    <property type="match status" value="1"/>
</dbReference>
<dbReference type="InterPro" id="IPR014721">
    <property type="entry name" value="Ribsml_uS5_D2-typ_fold_subgr"/>
</dbReference>
<dbReference type="RefSeq" id="WP_092754864.1">
    <property type="nucleotide sequence ID" value="NZ_FOCG01000002.1"/>
</dbReference>
<keyword evidence="5 7" id="KW-0378">Hydrolase</keyword>
<keyword evidence="6 7" id="KW-0694">RNA-binding</keyword>
<dbReference type="NCBIfam" id="TIGR00188">
    <property type="entry name" value="rnpA"/>
    <property type="match status" value="1"/>
</dbReference>
<comment type="similarity">
    <text evidence="7">Belongs to the RnpA family.</text>
</comment>
<comment type="subunit">
    <text evidence="7">Consists of a catalytic RNA component (M1 or rnpB) and a protein subunit.</text>
</comment>
<comment type="catalytic activity">
    <reaction evidence="7">
        <text>Endonucleolytic cleavage of RNA, removing 5'-extranucleotides from tRNA precursor.</text>
        <dbReference type="EC" id="3.1.26.5"/>
    </reaction>
</comment>
<evidence type="ECO:0000256" key="1">
    <source>
        <dbReference type="ARBA" id="ARBA00002663"/>
    </source>
</evidence>
<dbReference type="GO" id="GO:0000049">
    <property type="term" value="F:tRNA binding"/>
    <property type="evidence" value="ECO:0007669"/>
    <property type="project" value="UniProtKB-UniRule"/>
</dbReference>
<keyword evidence="10" id="KW-1185">Reference proteome</keyword>
<evidence type="ECO:0000313" key="9">
    <source>
        <dbReference type="EMBL" id="SEM94886.1"/>
    </source>
</evidence>
<name>A0A1H8CIS5_9FIRM</name>
<dbReference type="GO" id="GO:0004526">
    <property type="term" value="F:ribonuclease P activity"/>
    <property type="evidence" value="ECO:0007669"/>
    <property type="project" value="UniProtKB-UniRule"/>
</dbReference>
<dbReference type="EC" id="3.1.26.5" evidence="7 8"/>
<dbReference type="InterPro" id="IPR020539">
    <property type="entry name" value="RNase_P_CS"/>
</dbReference>
<dbReference type="InterPro" id="IPR000100">
    <property type="entry name" value="RNase_P"/>
</dbReference>